<evidence type="ECO:0000256" key="2">
    <source>
        <dbReference type="ARBA" id="ARBA00022840"/>
    </source>
</evidence>
<evidence type="ECO:0000313" key="7">
    <source>
        <dbReference type="EMBL" id="ERI77170.1"/>
    </source>
</evidence>
<evidence type="ECO:0000259" key="6">
    <source>
        <dbReference type="PROSITE" id="PS50045"/>
    </source>
</evidence>
<keyword evidence="5" id="KW-0804">Transcription</keyword>
<keyword evidence="1" id="KW-0547">Nucleotide-binding</keyword>
<gene>
    <name evidence="7" type="ORF">CLOSYM_02203</name>
</gene>
<dbReference type="InterPro" id="IPR058031">
    <property type="entry name" value="AAA_lid_NorR"/>
</dbReference>
<dbReference type="InterPro" id="IPR010524">
    <property type="entry name" value="Sig_transdc_resp-reg_PrpR_N"/>
</dbReference>
<dbReference type="GO" id="GO:0003677">
    <property type="term" value="F:DNA binding"/>
    <property type="evidence" value="ECO:0007669"/>
    <property type="project" value="UniProtKB-KW"/>
</dbReference>
<reference evidence="7 8" key="1">
    <citation type="submission" date="2013-07" db="EMBL/GenBank/DDBJ databases">
        <authorList>
            <person name="Weinstock G."/>
            <person name="Sodergren E."/>
            <person name="Wylie T."/>
            <person name="Fulton L."/>
            <person name="Fulton R."/>
            <person name="Fronick C."/>
            <person name="O'Laughlin M."/>
            <person name="Godfrey J."/>
            <person name="Miner T."/>
            <person name="Herter B."/>
            <person name="Appelbaum E."/>
            <person name="Cordes M."/>
            <person name="Lek S."/>
            <person name="Wollam A."/>
            <person name="Pepin K.H."/>
            <person name="Palsikar V.B."/>
            <person name="Mitreva M."/>
            <person name="Wilson R.K."/>
        </authorList>
    </citation>
    <scope>NUCLEOTIDE SEQUENCE [LARGE SCALE GENOMIC DNA]</scope>
    <source>
        <strain evidence="7 8">ATCC 14940</strain>
    </source>
</reference>
<dbReference type="PANTHER" id="PTHR32071:SF117">
    <property type="entry name" value="PTS-DEPENDENT DIHYDROXYACETONE KINASE OPERON REGULATORY PROTEIN-RELATED"/>
    <property type="match status" value="1"/>
</dbReference>
<dbReference type="PRINTS" id="PR01590">
    <property type="entry name" value="HTHFIS"/>
</dbReference>
<dbReference type="PROSITE" id="PS50045">
    <property type="entry name" value="SIGMA54_INTERACT_4"/>
    <property type="match status" value="1"/>
</dbReference>
<evidence type="ECO:0000256" key="3">
    <source>
        <dbReference type="ARBA" id="ARBA00023015"/>
    </source>
</evidence>
<organism evidence="7 8">
    <name type="scientific">[Clostridium] symbiosum ATCC 14940</name>
    <dbReference type="NCBI Taxonomy" id="411472"/>
    <lineage>
        <taxon>Bacteria</taxon>
        <taxon>Bacillati</taxon>
        <taxon>Bacillota</taxon>
        <taxon>Clostridia</taxon>
        <taxon>Lachnospirales</taxon>
        <taxon>Lachnospiraceae</taxon>
        <taxon>Otoolea</taxon>
    </lineage>
</organism>
<feature type="domain" description="Sigma-54 factor interaction" evidence="6">
    <location>
        <begin position="317"/>
        <end position="522"/>
    </location>
</feature>
<accession>A0ABC9TY92</accession>
<dbReference type="Pfam" id="PF25601">
    <property type="entry name" value="AAA_lid_14"/>
    <property type="match status" value="1"/>
</dbReference>
<dbReference type="Gene3D" id="1.10.10.60">
    <property type="entry name" value="Homeodomain-like"/>
    <property type="match status" value="1"/>
</dbReference>
<evidence type="ECO:0000256" key="1">
    <source>
        <dbReference type="ARBA" id="ARBA00022741"/>
    </source>
</evidence>
<dbReference type="Pfam" id="PF06506">
    <property type="entry name" value="PrpR_N"/>
    <property type="match status" value="1"/>
</dbReference>
<dbReference type="InterPro" id="IPR009057">
    <property type="entry name" value="Homeodomain-like_sf"/>
</dbReference>
<dbReference type="InterPro" id="IPR027417">
    <property type="entry name" value="P-loop_NTPase"/>
</dbReference>
<dbReference type="Proteomes" id="UP000016491">
    <property type="component" value="Unassembled WGS sequence"/>
</dbReference>
<dbReference type="Gene3D" id="3.40.50.10660">
    <property type="entry name" value="PrpR receptor domain-like"/>
    <property type="match status" value="1"/>
</dbReference>
<dbReference type="InterPro" id="IPR002078">
    <property type="entry name" value="Sigma_54_int"/>
</dbReference>
<dbReference type="EMBL" id="AWSU01000164">
    <property type="protein sequence ID" value="ERI77170.1"/>
    <property type="molecule type" value="Genomic_DNA"/>
</dbReference>
<dbReference type="SUPFAM" id="SSF159800">
    <property type="entry name" value="PrpR receptor domain-like"/>
    <property type="match status" value="1"/>
</dbReference>
<evidence type="ECO:0000256" key="4">
    <source>
        <dbReference type="ARBA" id="ARBA00023125"/>
    </source>
</evidence>
<dbReference type="AlphaFoldDB" id="A0ABC9TY92"/>
<proteinExistence type="predicted"/>
<keyword evidence="2" id="KW-0067">ATP-binding</keyword>
<dbReference type="Gene3D" id="3.40.50.2300">
    <property type="match status" value="1"/>
</dbReference>
<dbReference type="GO" id="GO:0005524">
    <property type="term" value="F:ATP binding"/>
    <property type="evidence" value="ECO:0007669"/>
    <property type="project" value="UniProtKB-KW"/>
</dbReference>
<protein>
    <submittedName>
        <fullName evidence="7">Transcriptional regulator, Fis family</fullName>
    </submittedName>
</protein>
<dbReference type="SUPFAM" id="SSF46689">
    <property type="entry name" value="Homeodomain-like"/>
    <property type="match status" value="1"/>
</dbReference>
<comment type="caution">
    <text evidence="7">The sequence shown here is derived from an EMBL/GenBank/DDBJ whole genome shotgun (WGS) entry which is preliminary data.</text>
</comment>
<keyword evidence="3" id="KW-0805">Transcription regulation</keyword>
<dbReference type="SUPFAM" id="SSF52540">
    <property type="entry name" value="P-loop containing nucleoside triphosphate hydrolases"/>
    <property type="match status" value="1"/>
</dbReference>
<dbReference type="Gene3D" id="1.10.8.60">
    <property type="match status" value="1"/>
</dbReference>
<keyword evidence="4" id="KW-0238">DNA-binding</keyword>
<evidence type="ECO:0000256" key="5">
    <source>
        <dbReference type="ARBA" id="ARBA00023163"/>
    </source>
</evidence>
<dbReference type="Pfam" id="PF14532">
    <property type="entry name" value="Sigma54_activ_2"/>
    <property type="match status" value="1"/>
</dbReference>
<dbReference type="PANTHER" id="PTHR32071">
    <property type="entry name" value="TRANSCRIPTIONAL REGULATORY PROTEIN"/>
    <property type="match status" value="1"/>
</dbReference>
<evidence type="ECO:0000313" key="8">
    <source>
        <dbReference type="Proteomes" id="UP000016491"/>
    </source>
</evidence>
<dbReference type="InterPro" id="IPR002197">
    <property type="entry name" value="HTH_Fis"/>
</dbReference>
<name>A0ABC9TY92_CLOSY</name>
<dbReference type="Gene3D" id="3.40.50.300">
    <property type="entry name" value="P-loop containing nucleotide triphosphate hydrolases"/>
    <property type="match status" value="1"/>
</dbReference>
<sequence>MLRKGNSMNQGKIRILGIAPYEGMKSIMLKLAKDRDDIDLSVFVGDLHKGAEIARKNFHEDFDIIISRGGTAELIGAITPLPVIEIALSVYDILRAIKMAENFSSRYAIVGFPGITSSAQLLCDLLQYKVEIYTIHSADEVQDILLTLKKKGYRMVLCDMIANTTAKKLGLNAILITSGNESIGNAFDQAVKLCRSHSLLREENKFLQNVILKDSHETVVFSDKEEVFFSTLESGSEPLIIDVLKREVSAALAADTHRSFKNIGGVLYSITSRLIPFYGQNYVVFYFSSSKVPFATSKYGVQYLSKKDVENTFYNSFYNVTGAIGGLQATVEQMTQTDFPIMIIGEAGTGKERVAGAVYTQSPLHHNPMVVIDFTMMNDKSWTFLTNHYNSPFNDNNNTIYLKNVDTLPEERHKQLLSLIVDMNLARRNRLLFSCVCGKDGVIPKRCMDYVNMLSCLTIHLPPLRERREEIPVLANLSLSSLNISLAKEILGLESGAMELLVNYEWPYNYTQFKRILSELTAVTTTPYILESTVAHALEQEHTSAALLPHSGIQNPVQSFNLNRTLDEINQDIIHAVLEETGGNQSAAAKRLGISRTTLWRLLKS</sequence>
<dbReference type="Pfam" id="PF02954">
    <property type="entry name" value="HTH_8"/>
    <property type="match status" value="1"/>
</dbReference>